<keyword evidence="3" id="KW-1185">Reference proteome</keyword>
<evidence type="ECO:0000313" key="2">
    <source>
        <dbReference type="EMBL" id="GII44880.1"/>
    </source>
</evidence>
<dbReference type="AlphaFoldDB" id="A0A8J3UUN6"/>
<dbReference type="Pfam" id="PF12680">
    <property type="entry name" value="SnoaL_2"/>
    <property type="match status" value="1"/>
</dbReference>
<dbReference type="GO" id="GO:0030638">
    <property type="term" value="P:polyketide metabolic process"/>
    <property type="evidence" value="ECO:0007669"/>
    <property type="project" value="InterPro"/>
</dbReference>
<dbReference type="PANTHER" id="PTHR38436:SF1">
    <property type="entry name" value="ESTER CYCLASE"/>
    <property type="match status" value="1"/>
</dbReference>
<reference evidence="2" key="1">
    <citation type="submission" date="2021-01" db="EMBL/GenBank/DDBJ databases">
        <title>Whole genome shotgun sequence of Planotetraspora silvatica NBRC 100141.</title>
        <authorList>
            <person name="Komaki H."/>
            <person name="Tamura T."/>
        </authorList>
    </citation>
    <scope>NUCLEOTIDE SEQUENCE</scope>
    <source>
        <strain evidence="2">NBRC 100141</strain>
    </source>
</reference>
<dbReference type="EMBL" id="BOOQ01000006">
    <property type="protein sequence ID" value="GII44880.1"/>
    <property type="molecule type" value="Genomic_DNA"/>
</dbReference>
<dbReference type="InterPro" id="IPR009959">
    <property type="entry name" value="Cyclase_SnoaL-like"/>
</dbReference>
<feature type="domain" description="SnoaL-like" evidence="1">
    <location>
        <begin position="11"/>
        <end position="121"/>
    </location>
</feature>
<comment type="caution">
    <text evidence="2">The sequence shown here is derived from an EMBL/GenBank/DDBJ whole genome shotgun (WGS) entry which is preliminary data.</text>
</comment>
<dbReference type="PANTHER" id="PTHR38436">
    <property type="entry name" value="POLYKETIDE CYCLASE SNOAL-LIKE DOMAIN"/>
    <property type="match status" value="1"/>
</dbReference>
<evidence type="ECO:0000259" key="1">
    <source>
        <dbReference type="Pfam" id="PF12680"/>
    </source>
</evidence>
<dbReference type="InterPro" id="IPR037401">
    <property type="entry name" value="SnoaL-like"/>
</dbReference>
<accession>A0A8J3UUN6</accession>
<dbReference type="Proteomes" id="UP000644610">
    <property type="component" value="Unassembled WGS sequence"/>
</dbReference>
<organism evidence="2 3">
    <name type="scientific">Planotetraspora silvatica</name>
    <dbReference type="NCBI Taxonomy" id="234614"/>
    <lineage>
        <taxon>Bacteria</taxon>
        <taxon>Bacillati</taxon>
        <taxon>Actinomycetota</taxon>
        <taxon>Actinomycetes</taxon>
        <taxon>Streptosporangiales</taxon>
        <taxon>Streptosporangiaceae</taxon>
        <taxon>Planotetraspora</taxon>
    </lineage>
</organism>
<dbReference type="RefSeq" id="WP_203972516.1">
    <property type="nucleotide sequence ID" value="NZ_BAAAKY010000028.1"/>
</dbReference>
<dbReference type="InterPro" id="IPR032710">
    <property type="entry name" value="NTF2-like_dom_sf"/>
</dbReference>
<sequence>MTLDDQEITDELIAAFNAHDFEKAASCFSPRAIYVCPGGVAEGREEIASYFALYLEGFPDITLTPHGKAETGDLVMLEWTVTSTHAGPFLLPTGEVLQPTGRHVVVRGCDLRTMDDGLIASQRVYYDQLEMLTQIGADRPIG</sequence>
<dbReference type="SUPFAM" id="SSF54427">
    <property type="entry name" value="NTF2-like"/>
    <property type="match status" value="1"/>
</dbReference>
<gene>
    <name evidence="2" type="ORF">Psi02_13040</name>
</gene>
<name>A0A8J3UUN6_9ACTN</name>
<dbReference type="Gene3D" id="3.10.450.50">
    <property type="match status" value="1"/>
</dbReference>
<proteinExistence type="predicted"/>
<evidence type="ECO:0000313" key="3">
    <source>
        <dbReference type="Proteomes" id="UP000644610"/>
    </source>
</evidence>
<protein>
    <recommendedName>
        <fullName evidence="1">SnoaL-like domain-containing protein</fullName>
    </recommendedName>
</protein>